<dbReference type="EMBL" id="CP011339">
    <property type="protein sequence ID" value="AKV66820.1"/>
    <property type="molecule type" value="Genomic_DNA"/>
</dbReference>
<dbReference type="Proteomes" id="UP000068167">
    <property type="component" value="Chromosome"/>
</dbReference>
<dbReference type="KEGG" id="mpk:VL20_1668"/>
<accession>A0A0K1RYD2</accession>
<dbReference type="PATRIC" id="fig|1638788.3.peg.1673"/>
<gene>
    <name evidence="1" type="ORF">VL20_1668</name>
</gene>
<dbReference type="AlphaFoldDB" id="A0A0K1RYD2"/>
<organism evidence="1 2">
    <name type="scientific">Microcystis panniformis FACHB-1757</name>
    <dbReference type="NCBI Taxonomy" id="1638788"/>
    <lineage>
        <taxon>Bacteria</taxon>
        <taxon>Bacillati</taxon>
        <taxon>Cyanobacteriota</taxon>
        <taxon>Cyanophyceae</taxon>
        <taxon>Oscillatoriophycideae</taxon>
        <taxon>Chroococcales</taxon>
        <taxon>Microcystaceae</taxon>
        <taxon>Microcystis</taxon>
    </lineage>
</organism>
<evidence type="ECO:0000313" key="2">
    <source>
        <dbReference type="Proteomes" id="UP000068167"/>
    </source>
</evidence>
<sequence>MIFLAFLYFFDKVSGSFSLGTILSSQKKVLLSLVQIFLYIEEQFLLIEFSVFIRS</sequence>
<reference evidence="1 2" key="1">
    <citation type="journal article" date="2016" name="Stand. Genomic Sci.">
        <title>Complete genome sequence and genomic characterization of Microcystis panniformis FACHB 1757 by third-generation sequencing.</title>
        <authorList>
            <person name="Zhang J.Y."/>
            <person name="Guan R."/>
            <person name="Zhang H.J."/>
            <person name="Li H."/>
            <person name="Xiao P."/>
            <person name="Yu G.L."/>
            <person name="Du L."/>
            <person name="Cao D.M."/>
            <person name="Zhu B.C."/>
            <person name="Li R.H."/>
            <person name="Lu Z.H."/>
        </authorList>
    </citation>
    <scope>NUCLEOTIDE SEQUENCE [LARGE SCALE GENOMIC DNA]</scope>
    <source>
        <strain evidence="1 2">FACHB-1757</strain>
    </source>
</reference>
<evidence type="ECO:0000313" key="1">
    <source>
        <dbReference type="EMBL" id="AKV66820.1"/>
    </source>
</evidence>
<evidence type="ECO:0008006" key="3">
    <source>
        <dbReference type="Google" id="ProtNLM"/>
    </source>
</evidence>
<proteinExistence type="predicted"/>
<name>A0A0K1RYD2_9CHRO</name>
<keyword evidence="2" id="KW-1185">Reference proteome</keyword>
<protein>
    <recommendedName>
        <fullName evidence="3">Mobile element protein</fullName>
    </recommendedName>
</protein>